<dbReference type="GO" id="GO:0005119">
    <property type="term" value="F:smoothened binding"/>
    <property type="evidence" value="ECO:0007669"/>
    <property type="project" value="TreeGrafter"/>
</dbReference>
<dbReference type="PANTHER" id="PTHR20870">
    <property type="entry name" value="BARDET-BIEDL SYNDROME 1 PROTEIN"/>
    <property type="match status" value="1"/>
</dbReference>
<dbReference type="GO" id="GO:0005113">
    <property type="term" value="F:patched binding"/>
    <property type="evidence" value="ECO:0007669"/>
    <property type="project" value="TreeGrafter"/>
</dbReference>
<dbReference type="EnsemblMetazoa" id="G13685.4">
    <property type="protein sequence ID" value="G13685.4:cds"/>
    <property type="gene ID" value="G13685"/>
</dbReference>
<reference evidence="2" key="1">
    <citation type="submission" date="2022-08" db="UniProtKB">
        <authorList>
            <consortium name="EnsemblMetazoa"/>
        </authorList>
    </citation>
    <scope>IDENTIFICATION</scope>
    <source>
        <strain evidence="2">05x7-T-G4-1.051#20</strain>
    </source>
</reference>
<dbReference type="GO" id="GO:0005813">
    <property type="term" value="C:centrosome"/>
    <property type="evidence" value="ECO:0007669"/>
    <property type="project" value="TreeGrafter"/>
</dbReference>
<sequence length="159" mass="18080">MSTEDKEQIENDTSGMVGNDKWLEAYKDPVASLYTLTQCICLSDVQADGDWKLIIADLGTGSFNMKLKVYKGTNLMSEHTIIDLPTGVVSFYMDTHEPRTPAIAVASGPYIYVYKNLRPYFKFTLPTLEVNPVEADLWNQVKEEKINIFVLREMLEGMR</sequence>
<dbReference type="Pfam" id="PF14779">
    <property type="entry name" value="BBS1"/>
    <property type="match status" value="1"/>
</dbReference>
<dbReference type="AlphaFoldDB" id="A0A8W8IDM9"/>
<evidence type="ECO:0000259" key="1">
    <source>
        <dbReference type="Pfam" id="PF14779"/>
    </source>
</evidence>
<dbReference type="GO" id="GO:0005930">
    <property type="term" value="C:axoneme"/>
    <property type="evidence" value="ECO:0007669"/>
    <property type="project" value="TreeGrafter"/>
</dbReference>
<evidence type="ECO:0000313" key="2">
    <source>
        <dbReference type="EnsemblMetazoa" id="G13685.4:cds"/>
    </source>
</evidence>
<dbReference type="GO" id="GO:1905515">
    <property type="term" value="P:non-motile cilium assembly"/>
    <property type="evidence" value="ECO:0007669"/>
    <property type="project" value="InterPro"/>
</dbReference>
<feature type="domain" description="Bardet-Biedl syndrome 1 N-terminal" evidence="1">
    <location>
        <begin position="22"/>
        <end position="159"/>
    </location>
</feature>
<organism evidence="2 3">
    <name type="scientific">Magallana gigas</name>
    <name type="common">Pacific oyster</name>
    <name type="synonym">Crassostrea gigas</name>
    <dbReference type="NCBI Taxonomy" id="29159"/>
    <lineage>
        <taxon>Eukaryota</taxon>
        <taxon>Metazoa</taxon>
        <taxon>Spiralia</taxon>
        <taxon>Lophotrochozoa</taxon>
        <taxon>Mollusca</taxon>
        <taxon>Bivalvia</taxon>
        <taxon>Autobranchia</taxon>
        <taxon>Pteriomorphia</taxon>
        <taxon>Ostreida</taxon>
        <taxon>Ostreoidea</taxon>
        <taxon>Ostreidae</taxon>
        <taxon>Magallana</taxon>
    </lineage>
</organism>
<protein>
    <recommendedName>
        <fullName evidence="1">Bardet-Biedl syndrome 1 N-terminal domain-containing protein</fullName>
    </recommendedName>
</protein>
<accession>A0A8W8IDM9</accession>
<name>A0A8W8IDM9_MAGGI</name>
<evidence type="ECO:0000313" key="3">
    <source>
        <dbReference type="Proteomes" id="UP000005408"/>
    </source>
</evidence>
<keyword evidence="3" id="KW-1185">Reference proteome</keyword>
<dbReference type="PANTHER" id="PTHR20870:SF0">
    <property type="entry name" value="BARDET-BIEDL SYNDROME 1 PROTEIN"/>
    <property type="match status" value="1"/>
</dbReference>
<dbReference type="GO" id="GO:0034464">
    <property type="term" value="C:BBSome"/>
    <property type="evidence" value="ECO:0007669"/>
    <property type="project" value="InterPro"/>
</dbReference>
<dbReference type="Proteomes" id="UP000005408">
    <property type="component" value="Unassembled WGS sequence"/>
</dbReference>
<dbReference type="InterPro" id="IPR032728">
    <property type="entry name" value="BBS1_N"/>
</dbReference>
<dbReference type="GO" id="GO:0061512">
    <property type="term" value="P:protein localization to cilium"/>
    <property type="evidence" value="ECO:0007669"/>
    <property type="project" value="TreeGrafter"/>
</dbReference>
<proteinExistence type="predicted"/>
<dbReference type="InterPro" id="IPR028784">
    <property type="entry name" value="BBS1"/>
</dbReference>